<keyword evidence="4" id="KW-1185">Reference proteome</keyword>
<evidence type="ECO:0000313" key="4">
    <source>
        <dbReference type="Proteomes" id="UP000007148"/>
    </source>
</evidence>
<feature type="region of interest" description="Disordered" evidence="1">
    <location>
        <begin position="99"/>
        <end position="138"/>
    </location>
</feature>
<keyword evidence="2" id="KW-0472">Membrane</keyword>
<gene>
    <name evidence="3" type="ORF">PIIN_07914</name>
</gene>
<feature type="transmembrane region" description="Helical" evidence="2">
    <location>
        <begin position="12"/>
        <end position="34"/>
    </location>
</feature>
<dbReference type="InParanoid" id="G4TRL9"/>
<reference evidence="3 4" key="1">
    <citation type="journal article" date="2011" name="PLoS Pathog.">
        <title>Endophytic Life Strategies Decoded by Genome and Transcriptome Analyses of the Mutualistic Root Symbiont Piriformospora indica.</title>
        <authorList>
            <person name="Zuccaro A."/>
            <person name="Lahrmann U."/>
            <person name="Guldener U."/>
            <person name="Langen G."/>
            <person name="Pfiffi S."/>
            <person name="Biedenkopf D."/>
            <person name="Wong P."/>
            <person name="Samans B."/>
            <person name="Grimm C."/>
            <person name="Basiewicz M."/>
            <person name="Murat C."/>
            <person name="Martin F."/>
            <person name="Kogel K.H."/>
        </authorList>
    </citation>
    <scope>NUCLEOTIDE SEQUENCE [LARGE SCALE GENOMIC DNA]</scope>
    <source>
        <strain evidence="3 4">DSM 11827</strain>
    </source>
</reference>
<dbReference type="Proteomes" id="UP000007148">
    <property type="component" value="Unassembled WGS sequence"/>
</dbReference>
<keyword evidence="2" id="KW-0812">Transmembrane</keyword>
<sequence length="138" mass="15369">MSGNFDSARTVFPSIIFILTPILGVGSLLCWTLIAHRRGTLVGQTNARGPLWRSPFRIPDEDLEDKNKVKPPFLETWISSGDEKLRSVVMGNIMPLAMQAESGEEAKPKSSKDPINSERRRKRRIGEKTPVSLLALPT</sequence>
<protein>
    <submittedName>
        <fullName evidence="3">Uncharacterized protein</fullName>
    </submittedName>
</protein>
<name>G4TRL9_SERID</name>
<accession>G4TRL9</accession>
<organism evidence="3 4">
    <name type="scientific">Serendipita indica (strain DSM 11827)</name>
    <name type="common">Root endophyte fungus</name>
    <name type="synonym">Piriformospora indica</name>
    <dbReference type="NCBI Taxonomy" id="1109443"/>
    <lineage>
        <taxon>Eukaryota</taxon>
        <taxon>Fungi</taxon>
        <taxon>Dikarya</taxon>
        <taxon>Basidiomycota</taxon>
        <taxon>Agaricomycotina</taxon>
        <taxon>Agaricomycetes</taxon>
        <taxon>Sebacinales</taxon>
        <taxon>Serendipitaceae</taxon>
        <taxon>Serendipita</taxon>
    </lineage>
</organism>
<feature type="compositionally biased region" description="Basic and acidic residues" evidence="1">
    <location>
        <begin position="104"/>
        <end position="118"/>
    </location>
</feature>
<proteinExistence type="predicted"/>
<evidence type="ECO:0000256" key="1">
    <source>
        <dbReference type="SAM" id="MobiDB-lite"/>
    </source>
</evidence>
<keyword evidence="2" id="KW-1133">Transmembrane helix</keyword>
<evidence type="ECO:0000313" key="3">
    <source>
        <dbReference type="EMBL" id="CCA73960.1"/>
    </source>
</evidence>
<dbReference type="AlphaFoldDB" id="G4TRL9"/>
<comment type="caution">
    <text evidence="3">The sequence shown here is derived from an EMBL/GenBank/DDBJ whole genome shotgun (WGS) entry which is preliminary data.</text>
</comment>
<evidence type="ECO:0000256" key="2">
    <source>
        <dbReference type="SAM" id="Phobius"/>
    </source>
</evidence>
<dbReference type="EMBL" id="CAFZ01000267">
    <property type="protein sequence ID" value="CCA73960.1"/>
    <property type="molecule type" value="Genomic_DNA"/>
</dbReference>
<dbReference type="HOGENOM" id="CLU_1856065_0_0_1"/>